<keyword evidence="4" id="KW-1185">Reference proteome</keyword>
<dbReference type="InterPro" id="IPR000644">
    <property type="entry name" value="CBS_dom"/>
</dbReference>
<evidence type="ECO:0000256" key="1">
    <source>
        <dbReference type="PROSITE-ProRule" id="PRU00703"/>
    </source>
</evidence>
<dbReference type="InterPro" id="IPR029044">
    <property type="entry name" value="Nucleotide-diphossugar_trans"/>
</dbReference>
<dbReference type="Gene3D" id="3.90.550.10">
    <property type="entry name" value="Spore Coat Polysaccharide Biosynthesis Protein SpsA, Chain A"/>
    <property type="match status" value="1"/>
</dbReference>
<accession>A0A975BYH1</accession>
<dbReference type="InterPro" id="IPR005835">
    <property type="entry name" value="NTP_transferase_dom"/>
</dbReference>
<name>A0A975BYH1_9BACT</name>
<dbReference type="KEGG" id="dmm:dnm_097110"/>
<dbReference type="SUPFAM" id="SSF54631">
    <property type="entry name" value="CBS-domain pair"/>
    <property type="match status" value="1"/>
</dbReference>
<dbReference type="PANTHER" id="PTHR22572">
    <property type="entry name" value="SUGAR-1-PHOSPHATE GUANYL TRANSFERASE"/>
    <property type="match status" value="1"/>
</dbReference>
<evidence type="ECO:0000313" key="3">
    <source>
        <dbReference type="EMBL" id="QTA93607.1"/>
    </source>
</evidence>
<evidence type="ECO:0000259" key="2">
    <source>
        <dbReference type="PROSITE" id="PS51371"/>
    </source>
</evidence>
<reference evidence="3" key="1">
    <citation type="journal article" date="2021" name="Microb. Physiol.">
        <title>Proteogenomic Insights into the Physiology of Marine, Sulfate-Reducing, Filamentous Desulfonema limicola and Desulfonema magnum.</title>
        <authorList>
            <person name="Schnaars V."/>
            <person name="Wohlbrand L."/>
            <person name="Scheve S."/>
            <person name="Hinrichs C."/>
            <person name="Reinhardt R."/>
            <person name="Rabus R."/>
        </authorList>
    </citation>
    <scope>NUCLEOTIDE SEQUENCE</scope>
    <source>
        <strain evidence="3">4be13</strain>
    </source>
</reference>
<protein>
    <submittedName>
        <fullName evidence="3">Nucleotidyl transferase domain-containing protein</fullName>
    </submittedName>
</protein>
<organism evidence="3 4">
    <name type="scientific">Desulfonema magnum</name>
    <dbReference type="NCBI Taxonomy" id="45655"/>
    <lineage>
        <taxon>Bacteria</taxon>
        <taxon>Pseudomonadati</taxon>
        <taxon>Thermodesulfobacteriota</taxon>
        <taxon>Desulfobacteria</taxon>
        <taxon>Desulfobacterales</taxon>
        <taxon>Desulfococcaceae</taxon>
        <taxon>Desulfonema</taxon>
    </lineage>
</organism>
<dbReference type="Proteomes" id="UP000663722">
    <property type="component" value="Chromosome"/>
</dbReference>
<dbReference type="CDD" id="cd06426">
    <property type="entry name" value="NTP_transferase_like_2"/>
    <property type="match status" value="1"/>
</dbReference>
<evidence type="ECO:0000313" key="4">
    <source>
        <dbReference type="Proteomes" id="UP000663722"/>
    </source>
</evidence>
<dbReference type="EMBL" id="CP061800">
    <property type="protein sequence ID" value="QTA93607.1"/>
    <property type="molecule type" value="Genomic_DNA"/>
</dbReference>
<dbReference type="PROSITE" id="PS51371">
    <property type="entry name" value="CBS"/>
    <property type="match status" value="1"/>
</dbReference>
<dbReference type="SMART" id="SM00116">
    <property type="entry name" value="CBS"/>
    <property type="match status" value="2"/>
</dbReference>
<keyword evidence="1" id="KW-0129">CBS domain</keyword>
<dbReference type="InterPro" id="IPR050486">
    <property type="entry name" value="Mannose-1P_guanyltransferase"/>
</dbReference>
<proteinExistence type="predicted"/>
<dbReference type="RefSeq" id="WP_207680479.1">
    <property type="nucleotide sequence ID" value="NZ_CP061800.1"/>
</dbReference>
<keyword evidence="3" id="KW-0808">Transferase</keyword>
<gene>
    <name evidence="3" type="ORF">dnm_097110</name>
</gene>
<dbReference type="AlphaFoldDB" id="A0A975BYH1"/>
<dbReference type="GO" id="GO:0016740">
    <property type="term" value="F:transferase activity"/>
    <property type="evidence" value="ECO:0007669"/>
    <property type="project" value="UniProtKB-KW"/>
</dbReference>
<sequence>MKENKKELLRKCTVAPENTIAEAVKTLDRSGLGILLVCDQHRRLLGVITDGDIRRSILRSIPFSDQCIDIANKDFTAAQESISPTDALRIMDNSKKFYVNHLPLLDSRGRVVNLLLRRGLVGDVKLPLQAFIMAGGLGKRLRPLTDDMPKPMLQVGKKPILEHIVDQIRNAGIENIRISTNYLRKKITGYFGNGEKFGVNIEYVNEDQPMGTAGSIGLVDPPTDPLLVINGDILTGVNFRAMFDFHIEHKADMTVGIRKYEFQVPYGVIECNGHSICGLREKPQHQFFINAGIYLIQPSMYAHIPTDRHYDMTDLVRNLLGQGKTVISFPIIEYWVDIGMPEDFKKANNEYREVFHTK</sequence>
<dbReference type="InterPro" id="IPR046342">
    <property type="entry name" value="CBS_dom_sf"/>
</dbReference>
<dbReference type="SUPFAM" id="SSF53448">
    <property type="entry name" value="Nucleotide-diphospho-sugar transferases"/>
    <property type="match status" value="1"/>
</dbReference>
<feature type="domain" description="CBS" evidence="2">
    <location>
        <begin position="1"/>
        <end position="63"/>
    </location>
</feature>
<dbReference type="Pfam" id="PF00483">
    <property type="entry name" value="NTP_transferase"/>
    <property type="match status" value="1"/>
</dbReference>
<dbReference type="Gene3D" id="3.10.580.10">
    <property type="entry name" value="CBS-domain"/>
    <property type="match status" value="1"/>
</dbReference>
<dbReference type="Pfam" id="PF00571">
    <property type="entry name" value="CBS"/>
    <property type="match status" value="2"/>
</dbReference>